<accession>A0A6P1KCI7</accession>
<name>A0A6P1KCI7_FAUOS</name>
<evidence type="ECO:0000313" key="1">
    <source>
        <dbReference type="EMBL" id="QHG09618.1"/>
    </source>
</evidence>
<dbReference type="AlphaFoldDB" id="A0A6P1KCI7"/>
<reference evidence="1" key="1">
    <citation type="journal article" date="2020" name="Microbiol. Resour. Announc.">
        <title>Complete Genome Sequence of Moraxella osloensis Strain YV1, Isolated from an Australian Wastewater Treatment Plant.</title>
        <authorList>
            <person name="Batinovic S."/>
            <person name="Rice D.T.F."/>
            <person name="Seviour R.J."/>
            <person name="Petrovski S."/>
        </authorList>
    </citation>
    <scope>NUCLEOTIDE SEQUENCE</scope>
    <source>
        <strain evidence="1">YV1</strain>
    </source>
</reference>
<gene>
    <name evidence="1" type="ORF">GSF12_06755</name>
</gene>
<dbReference type="EMBL" id="CP047226">
    <property type="protein sequence ID" value="QHG09618.1"/>
    <property type="molecule type" value="Genomic_DNA"/>
</dbReference>
<proteinExistence type="predicted"/>
<evidence type="ECO:0008006" key="2">
    <source>
        <dbReference type="Google" id="ProtNLM"/>
    </source>
</evidence>
<sequence>MPNFYPTHWACLSLTTLMLTGCATTELLDSGKRHPSTHTTTHKTLLVTDNVVAFGKPATALANVPADSVVIVGEKNSYVLTSGGYRFTELLGSLDPNYIQVTKALDFYSPNNDGHFKGSLNIAYAKLKSSFSQADYDRMLRNKGEECSTASDVRMNAQRFCFSVPLQGGVYPAVNNLALIQSKFKPLSHPYQVSIYTTTNQTVTTPPRGSNAAAKLVMLPFALAFDVITLPIQLVAGI</sequence>
<protein>
    <recommendedName>
        <fullName evidence="2">Lipoprotein</fullName>
    </recommendedName>
</protein>
<organism evidence="1">
    <name type="scientific">Faucicola osloensis</name>
    <name type="common">Moraxella osloensis</name>
    <dbReference type="NCBI Taxonomy" id="34062"/>
    <lineage>
        <taxon>Bacteria</taxon>
        <taxon>Pseudomonadati</taxon>
        <taxon>Pseudomonadota</taxon>
        <taxon>Gammaproteobacteria</taxon>
        <taxon>Moraxellales</taxon>
        <taxon>Moraxellaceae</taxon>
        <taxon>Faucicola</taxon>
    </lineage>
</organism>